<evidence type="ECO:0000313" key="11">
    <source>
        <dbReference type="EMBL" id="MBJ7539057.1"/>
    </source>
</evidence>
<keyword evidence="4 9" id="KW-0488">Methylation</keyword>
<keyword evidence="3" id="KW-1003">Cell membrane</keyword>
<keyword evidence="5 9" id="KW-0997">Cell inner membrane</keyword>
<name>A0A934JVJ3_9GAMM</name>
<comment type="similarity">
    <text evidence="2 9">Belongs to the GSP I family.</text>
</comment>
<dbReference type="PANTHER" id="PTHR38779:SF2">
    <property type="entry name" value="TYPE II SECRETION SYSTEM PROTEIN I-RELATED"/>
    <property type="match status" value="1"/>
</dbReference>
<accession>A0A934JVJ3</accession>
<dbReference type="NCBIfam" id="TIGR01707">
    <property type="entry name" value="gspI"/>
    <property type="match status" value="1"/>
</dbReference>
<organism evidence="11 12">
    <name type="scientific">Marinomonas transparens</name>
    <dbReference type="NCBI Taxonomy" id="2795388"/>
    <lineage>
        <taxon>Bacteria</taxon>
        <taxon>Pseudomonadati</taxon>
        <taxon>Pseudomonadota</taxon>
        <taxon>Gammaproteobacteria</taxon>
        <taxon>Oceanospirillales</taxon>
        <taxon>Oceanospirillaceae</taxon>
        <taxon>Marinomonas</taxon>
    </lineage>
</organism>
<evidence type="ECO:0000256" key="9">
    <source>
        <dbReference type="RuleBase" id="RU368030"/>
    </source>
</evidence>
<dbReference type="PANTHER" id="PTHR38779">
    <property type="entry name" value="TYPE II SECRETION SYSTEM PROTEIN I-RELATED"/>
    <property type="match status" value="1"/>
</dbReference>
<comment type="PTM">
    <text evidence="9">Cleaved by prepilin peptidase.</text>
</comment>
<evidence type="ECO:0000313" key="12">
    <source>
        <dbReference type="Proteomes" id="UP000628710"/>
    </source>
</evidence>
<sequence length="130" mass="14120">MKSSSNNGGFSLIEVMIAVVILSSVSILAMKTLSTAIDQTAYLQQKMLAVWVAENRLTELRIALRLEQSPSFSDEEVEQGGVEWKTKLSIGKATGTLTRVEVDVYPEGNVDNPIYSLNSFVPTVLLAGAQ</sequence>
<evidence type="ECO:0000256" key="4">
    <source>
        <dbReference type="ARBA" id="ARBA00022481"/>
    </source>
</evidence>
<keyword evidence="6 9" id="KW-0812">Transmembrane</keyword>
<keyword evidence="12" id="KW-1185">Reference proteome</keyword>
<dbReference type="InterPro" id="IPR003413">
    <property type="entry name" value="T2SS_GspI_C"/>
</dbReference>
<protein>
    <recommendedName>
        <fullName evidence="9">Type II secretion system protein I</fullName>
        <shortName evidence="9">T2SS minor pseudopilin I</shortName>
    </recommendedName>
</protein>
<dbReference type="InterPro" id="IPR010052">
    <property type="entry name" value="T2SS_protein-GspI"/>
</dbReference>
<comment type="caution">
    <text evidence="11">The sequence shown here is derived from an EMBL/GenBank/DDBJ whole genome shotgun (WGS) entry which is preliminary data.</text>
</comment>
<feature type="domain" description="Type II secretion system protein GspI C-terminal" evidence="10">
    <location>
        <begin position="43"/>
        <end position="121"/>
    </location>
</feature>
<keyword evidence="8 9" id="KW-0472">Membrane</keyword>
<dbReference type="GO" id="GO:0015627">
    <property type="term" value="C:type II protein secretion system complex"/>
    <property type="evidence" value="ECO:0007669"/>
    <property type="project" value="UniProtKB-UniRule"/>
</dbReference>
<evidence type="ECO:0000256" key="7">
    <source>
        <dbReference type="ARBA" id="ARBA00022989"/>
    </source>
</evidence>
<evidence type="ECO:0000259" key="10">
    <source>
        <dbReference type="Pfam" id="PF02501"/>
    </source>
</evidence>
<dbReference type="NCBIfam" id="TIGR02532">
    <property type="entry name" value="IV_pilin_GFxxxE"/>
    <property type="match status" value="1"/>
</dbReference>
<dbReference type="GO" id="GO:0005886">
    <property type="term" value="C:plasma membrane"/>
    <property type="evidence" value="ECO:0007669"/>
    <property type="project" value="UniProtKB-SubCell"/>
</dbReference>
<evidence type="ECO:0000256" key="1">
    <source>
        <dbReference type="ARBA" id="ARBA00004377"/>
    </source>
</evidence>
<dbReference type="Proteomes" id="UP000628710">
    <property type="component" value="Unassembled WGS sequence"/>
</dbReference>
<evidence type="ECO:0000256" key="8">
    <source>
        <dbReference type="ARBA" id="ARBA00023136"/>
    </source>
</evidence>
<reference evidence="11" key="1">
    <citation type="submission" date="2020-12" db="EMBL/GenBank/DDBJ databases">
        <title>Marinomonas arctica sp. nov., a psychrotolerant bacterium isolated from the Arctic.</title>
        <authorList>
            <person name="Zhang Y."/>
        </authorList>
    </citation>
    <scope>NUCLEOTIDE SEQUENCE</scope>
    <source>
        <strain evidence="11">C1424</strain>
    </source>
</reference>
<dbReference type="PROSITE" id="PS00409">
    <property type="entry name" value="PROKAR_NTER_METHYL"/>
    <property type="match status" value="1"/>
</dbReference>
<comment type="subunit">
    <text evidence="9">Type II secretion is composed of four main components: the outer membrane complex, the inner membrane complex, the cytoplasmic secretion ATPase and the periplasm-spanning pseudopilus.</text>
</comment>
<dbReference type="Pfam" id="PF07963">
    <property type="entry name" value="N_methyl"/>
    <property type="match status" value="1"/>
</dbReference>
<dbReference type="InterPro" id="IPR045584">
    <property type="entry name" value="Pilin-like"/>
</dbReference>
<dbReference type="EMBL" id="JAEMNX010000020">
    <property type="protein sequence ID" value="MBJ7539057.1"/>
    <property type="molecule type" value="Genomic_DNA"/>
</dbReference>
<evidence type="ECO:0000256" key="6">
    <source>
        <dbReference type="ARBA" id="ARBA00022692"/>
    </source>
</evidence>
<dbReference type="GO" id="GO:0015628">
    <property type="term" value="P:protein secretion by the type II secretion system"/>
    <property type="evidence" value="ECO:0007669"/>
    <property type="project" value="UniProtKB-UniRule"/>
</dbReference>
<dbReference type="AlphaFoldDB" id="A0A934JVJ3"/>
<dbReference type="SUPFAM" id="SSF54523">
    <property type="entry name" value="Pili subunits"/>
    <property type="match status" value="1"/>
</dbReference>
<gene>
    <name evidence="11" type="primary">gspI</name>
    <name evidence="11" type="ORF">I8J31_15365</name>
</gene>
<proteinExistence type="inferred from homology"/>
<keyword evidence="7 9" id="KW-1133">Transmembrane helix</keyword>
<comment type="function">
    <text evidence="9">Component of the type II secretion system required for the energy-dependent secretion of extracellular factors such as proteases and toxins from the periplasm.</text>
</comment>
<dbReference type="Pfam" id="PF02501">
    <property type="entry name" value="T2SSI"/>
    <property type="match status" value="1"/>
</dbReference>
<feature type="transmembrane region" description="Helical" evidence="9">
    <location>
        <begin position="12"/>
        <end position="30"/>
    </location>
</feature>
<evidence type="ECO:0000256" key="3">
    <source>
        <dbReference type="ARBA" id="ARBA00022475"/>
    </source>
</evidence>
<evidence type="ECO:0000256" key="5">
    <source>
        <dbReference type="ARBA" id="ARBA00022519"/>
    </source>
</evidence>
<dbReference type="Gene3D" id="3.30.1300.30">
    <property type="entry name" value="GSPII I/J protein-like"/>
    <property type="match status" value="1"/>
</dbReference>
<comment type="subcellular location">
    <subcellularLocation>
        <location evidence="1 9">Cell inner membrane</location>
        <topology evidence="1 9">Single-pass membrane protein</topology>
    </subcellularLocation>
</comment>
<dbReference type="InterPro" id="IPR012902">
    <property type="entry name" value="N_methyl_site"/>
</dbReference>
<evidence type="ECO:0000256" key="2">
    <source>
        <dbReference type="ARBA" id="ARBA00008358"/>
    </source>
</evidence>
<dbReference type="RefSeq" id="WP_199469462.1">
    <property type="nucleotide sequence ID" value="NZ_JAEMNX010000020.1"/>
</dbReference>